<keyword evidence="1" id="KW-0472">Membrane</keyword>
<dbReference type="GO" id="GO:0005783">
    <property type="term" value="C:endoplasmic reticulum"/>
    <property type="evidence" value="ECO:0007669"/>
    <property type="project" value="TreeGrafter"/>
</dbReference>
<dbReference type="PANTHER" id="PTHR45672">
    <property type="entry name" value="PROTEIN DISULFIDE-ISOMERASE C17H9.14C-RELATED"/>
    <property type="match status" value="1"/>
</dbReference>
<feature type="domain" description="Thioredoxin" evidence="2">
    <location>
        <begin position="21"/>
        <end position="155"/>
    </location>
</feature>
<dbReference type="Pfam" id="PF00085">
    <property type="entry name" value="Thioredoxin"/>
    <property type="match status" value="1"/>
</dbReference>
<dbReference type="EMBL" id="MN739179">
    <property type="protein sequence ID" value="QHS92428.1"/>
    <property type="molecule type" value="Genomic_DNA"/>
</dbReference>
<dbReference type="PROSITE" id="PS51352">
    <property type="entry name" value="THIOREDOXIN_2"/>
    <property type="match status" value="1"/>
</dbReference>
<dbReference type="Gene3D" id="3.40.30.10">
    <property type="entry name" value="Glutaredoxin"/>
    <property type="match status" value="1"/>
</dbReference>
<accession>A0A6C0BLY8</accession>
<dbReference type="InterPro" id="IPR051063">
    <property type="entry name" value="PDI"/>
</dbReference>
<dbReference type="InterPro" id="IPR013766">
    <property type="entry name" value="Thioredoxin_domain"/>
</dbReference>
<dbReference type="SUPFAM" id="SSF52833">
    <property type="entry name" value="Thioredoxin-like"/>
    <property type="match status" value="1"/>
</dbReference>
<evidence type="ECO:0000259" key="2">
    <source>
        <dbReference type="PROSITE" id="PS51352"/>
    </source>
</evidence>
<reference evidence="3" key="1">
    <citation type="journal article" date="2020" name="Nature">
        <title>Giant virus diversity and host interactions through global metagenomics.</title>
        <authorList>
            <person name="Schulz F."/>
            <person name="Roux S."/>
            <person name="Paez-Espino D."/>
            <person name="Jungbluth S."/>
            <person name="Walsh D.A."/>
            <person name="Denef V.J."/>
            <person name="McMahon K.D."/>
            <person name="Konstantinidis K.T."/>
            <person name="Eloe-Fadrosh E.A."/>
            <person name="Kyrpides N.C."/>
            <person name="Woyke T."/>
        </authorList>
    </citation>
    <scope>NUCLEOTIDE SEQUENCE</scope>
    <source>
        <strain evidence="3">GVMAG-M-3300014204-73</strain>
    </source>
</reference>
<proteinExistence type="predicted"/>
<dbReference type="CDD" id="cd02961">
    <property type="entry name" value="PDI_a_family"/>
    <property type="match status" value="1"/>
</dbReference>
<sequence>MDSLKQIFTDYQTPIYIAGILIILMIVLRFVARKRVTYQVQFVPGAFRHGMRGMRGGFEEAPKDEKTKVVVFFAPWCPHCKHFMDGQESLWEKLKQAYSQRADLLFDQVNGDEQKDLAKKMEVDGYPTILKIKKGKVETFVGDRTLDALSAFVDA</sequence>
<evidence type="ECO:0000313" key="3">
    <source>
        <dbReference type="EMBL" id="QHS92428.1"/>
    </source>
</evidence>
<dbReference type="GO" id="GO:0003756">
    <property type="term" value="F:protein disulfide isomerase activity"/>
    <property type="evidence" value="ECO:0007669"/>
    <property type="project" value="TreeGrafter"/>
</dbReference>
<keyword evidence="1" id="KW-0812">Transmembrane</keyword>
<name>A0A6C0BLY8_9ZZZZ</name>
<dbReference type="GO" id="GO:0006457">
    <property type="term" value="P:protein folding"/>
    <property type="evidence" value="ECO:0007669"/>
    <property type="project" value="TreeGrafter"/>
</dbReference>
<protein>
    <recommendedName>
        <fullName evidence="2">Thioredoxin domain-containing protein</fullName>
    </recommendedName>
</protein>
<dbReference type="InterPro" id="IPR036249">
    <property type="entry name" value="Thioredoxin-like_sf"/>
</dbReference>
<organism evidence="3">
    <name type="scientific">viral metagenome</name>
    <dbReference type="NCBI Taxonomy" id="1070528"/>
    <lineage>
        <taxon>unclassified sequences</taxon>
        <taxon>metagenomes</taxon>
        <taxon>organismal metagenomes</taxon>
    </lineage>
</organism>
<dbReference type="AlphaFoldDB" id="A0A6C0BLY8"/>
<evidence type="ECO:0000256" key="1">
    <source>
        <dbReference type="SAM" id="Phobius"/>
    </source>
</evidence>
<feature type="transmembrane region" description="Helical" evidence="1">
    <location>
        <begin position="15"/>
        <end position="32"/>
    </location>
</feature>
<keyword evidence="1" id="KW-1133">Transmembrane helix</keyword>